<keyword evidence="5 9" id="KW-1133">Transmembrane helix</keyword>
<evidence type="ECO:0000256" key="2">
    <source>
        <dbReference type="ARBA" id="ARBA00022475"/>
    </source>
</evidence>
<comment type="subcellular location">
    <subcellularLocation>
        <location evidence="1">Cell membrane</location>
        <topology evidence="1">Multi-pass membrane protein</topology>
    </subcellularLocation>
</comment>
<keyword evidence="12" id="KW-1185">Reference proteome</keyword>
<evidence type="ECO:0000256" key="8">
    <source>
        <dbReference type="PROSITE-ProRule" id="PRU00284"/>
    </source>
</evidence>
<evidence type="ECO:0000256" key="5">
    <source>
        <dbReference type="ARBA" id="ARBA00022989"/>
    </source>
</evidence>
<dbReference type="CDD" id="cd11386">
    <property type="entry name" value="MCP_signal"/>
    <property type="match status" value="1"/>
</dbReference>
<dbReference type="PROSITE" id="PS50111">
    <property type="entry name" value="CHEMOTAXIS_TRANSDUC_2"/>
    <property type="match status" value="1"/>
</dbReference>
<feature type="transmembrane region" description="Helical" evidence="9">
    <location>
        <begin position="185"/>
        <end position="208"/>
    </location>
</feature>
<reference evidence="11" key="1">
    <citation type="submission" date="2022-11" db="EMBL/GenBank/DDBJ databases">
        <title>Robbsia betulipollinis sp. nov., isolated from pollen of birch (Betula pendula).</title>
        <authorList>
            <person name="Shi H."/>
            <person name="Ambika Manirajan B."/>
            <person name="Ratering S."/>
            <person name="Geissler-Plaum R."/>
            <person name="Schnell S."/>
        </authorList>
    </citation>
    <scope>NUCLEOTIDE SEQUENCE</scope>
    <source>
        <strain evidence="11">Bb-Pol-6</strain>
    </source>
</reference>
<evidence type="ECO:0000313" key="11">
    <source>
        <dbReference type="EMBL" id="MCY0386100.1"/>
    </source>
</evidence>
<comment type="caution">
    <text evidence="11">The sequence shown here is derived from an EMBL/GenBank/DDBJ whole genome shotgun (WGS) entry which is preliminary data.</text>
</comment>
<evidence type="ECO:0000256" key="7">
    <source>
        <dbReference type="ARBA" id="ARBA00029447"/>
    </source>
</evidence>
<evidence type="ECO:0000256" key="1">
    <source>
        <dbReference type="ARBA" id="ARBA00004651"/>
    </source>
</evidence>
<dbReference type="PRINTS" id="PR00260">
    <property type="entry name" value="CHEMTRNSDUCR"/>
</dbReference>
<keyword evidence="8" id="KW-0807">Transducer</keyword>
<protein>
    <submittedName>
        <fullName evidence="11">Methyl-accepting chemotaxis protein</fullName>
    </submittedName>
</protein>
<evidence type="ECO:0000256" key="6">
    <source>
        <dbReference type="ARBA" id="ARBA00023136"/>
    </source>
</evidence>
<dbReference type="PANTHER" id="PTHR43531">
    <property type="entry name" value="PROTEIN ICFG"/>
    <property type="match status" value="1"/>
</dbReference>
<name>A0ABT3ZIG1_9BURK</name>
<organism evidence="11 12">
    <name type="scientific">Robbsia betulipollinis</name>
    <dbReference type="NCBI Taxonomy" id="2981849"/>
    <lineage>
        <taxon>Bacteria</taxon>
        <taxon>Pseudomonadati</taxon>
        <taxon>Pseudomonadota</taxon>
        <taxon>Betaproteobacteria</taxon>
        <taxon>Burkholderiales</taxon>
        <taxon>Burkholderiaceae</taxon>
        <taxon>Robbsia</taxon>
    </lineage>
</organism>
<comment type="similarity">
    <text evidence="7">Belongs to the methyl-accepting chemotaxis (MCP) protein family.</text>
</comment>
<dbReference type="SUPFAM" id="SSF58104">
    <property type="entry name" value="Methyl-accepting chemotaxis protein (MCP) signaling domain"/>
    <property type="match status" value="1"/>
</dbReference>
<dbReference type="RefSeq" id="WP_267845349.1">
    <property type="nucleotide sequence ID" value="NZ_JAPMXC010000001.1"/>
</dbReference>
<keyword evidence="6 9" id="KW-0472">Membrane</keyword>
<sequence length="523" mass="54783">MLASLTLRKKLFFPLLVCCLALIIQASVGAWQLRSSQLAARKLGLSNVIDMSLSIAGHYAQLATDGKISLDEAKARARDAVGALRFGESGYVTSVRADSVVIDNPMSPKFNGKDMSQFKDAHGKLMYQGISAIGSSPSGRGYLEYWWPRPQATKASPKIGYVARYTPWGWDFIAGEYMDDIDADFYAGLMNAALILAILGAIVAVLAVSVANDIYRSIGGEPGDAASVASRIAAGNLETEVVVKKGDGSSLLYSLYVMRNRLADTISHIKLAAGSIELASAEIATGNQDLARRTEQQASVLQQTTASMGELADTVERNAANAARAADVAKHASEAAQHGGSVITDAVSTMHAITESSKRIADITGVIDGIAFQTNILALNAAVEAARAGEEGRGFAVVAGEVRHLSQRTASAAKEIKGLIDASVSQIDSGSTLVERCGATMAEVVDAVGAVTDIMVDIASASRSQSAGITEVNQAVRRIDEVTQSNAALVEEAAAAAQSLDDQAKRLGSTVAVFKTPDTMAIA</sequence>
<feature type="domain" description="Methyl-accepting transducer" evidence="10">
    <location>
        <begin position="272"/>
        <end position="501"/>
    </location>
</feature>
<dbReference type="InterPro" id="IPR004090">
    <property type="entry name" value="Chemotax_Me-accpt_rcpt"/>
</dbReference>
<evidence type="ECO:0000313" key="12">
    <source>
        <dbReference type="Proteomes" id="UP001082899"/>
    </source>
</evidence>
<evidence type="ECO:0000259" key="10">
    <source>
        <dbReference type="PROSITE" id="PS50111"/>
    </source>
</evidence>
<dbReference type="SMART" id="SM01049">
    <property type="entry name" value="Cache_2"/>
    <property type="match status" value="1"/>
</dbReference>
<evidence type="ECO:0000256" key="3">
    <source>
        <dbReference type="ARBA" id="ARBA00022481"/>
    </source>
</evidence>
<keyword evidence="3" id="KW-0488">Methylation</keyword>
<dbReference type="InterPro" id="IPR004089">
    <property type="entry name" value="MCPsignal_dom"/>
</dbReference>
<dbReference type="Pfam" id="PF17200">
    <property type="entry name" value="sCache_2"/>
    <property type="match status" value="1"/>
</dbReference>
<dbReference type="EMBL" id="JAPMXC010000001">
    <property type="protein sequence ID" value="MCY0386100.1"/>
    <property type="molecule type" value="Genomic_DNA"/>
</dbReference>
<dbReference type="PANTHER" id="PTHR43531:SF14">
    <property type="entry name" value="METHYL-ACCEPTING CHEMOTAXIS PROTEIN I-RELATED"/>
    <property type="match status" value="1"/>
</dbReference>
<dbReference type="SMART" id="SM00283">
    <property type="entry name" value="MA"/>
    <property type="match status" value="1"/>
</dbReference>
<evidence type="ECO:0000256" key="9">
    <source>
        <dbReference type="SAM" id="Phobius"/>
    </source>
</evidence>
<dbReference type="Gene3D" id="3.30.450.20">
    <property type="entry name" value="PAS domain"/>
    <property type="match status" value="1"/>
</dbReference>
<dbReference type="InterPro" id="IPR033480">
    <property type="entry name" value="sCache_2"/>
</dbReference>
<keyword evidence="2" id="KW-1003">Cell membrane</keyword>
<keyword evidence="4 9" id="KW-0812">Transmembrane</keyword>
<dbReference type="InterPro" id="IPR051310">
    <property type="entry name" value="MCP_chemotaxis"/>
</dbReference>
<gene>
    <name evidence="11" type="ORF">OVY01_02330</name>
</gene>
<dbReference type="Proteomes" id="UP001082899">
    <property type="component" value="Unassembled WGS sequence"/>
</dbReference>
<dbReference type="Pfam" id="PF00015">
    <property type="entry name" value="MCPsignal"/>
    <property type="match status" value="1"/>
</dbReference>
<dbReference type="Gene3D" id="1.10.287.950">
    <property type="entry name" value="Methyl-accepting chemotaxis protein"/>
    <property type="match status" value="1"/>
</dbReference>
<evidence type="ECO:0000256" key="4">
    <source>
        <dbReference type="ARBA" id="ARBA00022692"/>
    </source>
</evidence>
<accession>A0ABT3ZIG1</accession>
<proteinExistence type="inferred from homology"/>